<dbReference type="EMBL" id="JAPDRL010000051">
    <property type="protein sequence ID" value="KAJ9662228.1"/>
    <property type="molecule type" value="Genomic_DNA"/>
</dbReference>
<evidence type="ECO:0000313" key="2">
    <source>
        <dbReference type="EMBL" id="KAJ9662228.1"/>
    </source>
</evidence>
<keyword evidence="3" id="KW-1185">Reference proteome</keyword>
<organism evidence="2 3">
    <name type="scientific">Coniosporium apollinis</name>
    <dbReference type="NCBI Taxonomy" id="61459"/>
    <lineage>
        <taxon>Eukaryota</taxon>
        <taxon>Fungi</taxon>
        <taxon>Dikarya</taxon>
        <taxon>Ascomycota</taxon>
        <taxon>Pezizomycotina</taxon>
        <taxon>Dothideomycetes</taxon>
        <taxon>Dothideomycetes incertae sedis</taxon>
        <taxon>Coniosporium</taxon>
    </lineage>
</organism>
<accession>A0ABQ9NMP5</accession>
<feature type="region of interest" description="Disordered" evidence="1">
    <location>
        <begin position="1"/>
        <end position="30"/>
    </location>
</feature>
<reference evidence="2" key="1">
    <citation type="submission" date="2022-10" db="EMBL/GenBank/DDBJ databases">
        <title>Culturing micro-colonial fungi from biological soil crusts in the Mojave desert and describing Neophaeococcomyces mojavensis, and introducing the new genera and species Taxawa tesnikishii.</title>
        <authorList>
            <person name="Kurbessoian T."/>
            <person name="Stajich J.E."/>
        </authorList>
    </citation>
    <scope>NUCLEOTIDE SEQUENCE</scope>
    <source>
        <strain evidence="2">TK_1</strain>
    </source>
</reference>
<name>A0ABQ9NMP5_9PEZI</name>
<evidence type="ECO:0000313" key="3">
    <source>
        <dbReference type="Proteomes" id="UP001172684"/>
    </source>
</evidence>
<sequence length="397" mass="42841">MENSRTPTLSDLNRPDGPDPAADGSKSWSRRTLFGSLKAKLLRSRPSIKDIVDPARCEAGDEENCPQTPSSKRQTLSLGSLSRSKRRQRASVLDSPNAPQEFQDGSPNHKRNTSKSDAIKRFAASSIGRRTDRDVIIMMNAPEEQRSASTVASEAPSVDVDIPTGGLGSLGEKEYDLFSDTVYSSTRFARRGALLHDDVHVQRLYPPAPIEVHHSSPVPVPGVKRDSAICLLPLPITESSLDGSEVITPEEMNKSEFTVGSVPDPTPMITWAAHLPTREPHAKHHLGKLDLSTAAAEAPQALPTPMPGTILPLEDPFEDFPTVPNEPCATHASEPSADPTHCSPKELSAQTSFNEELQALKNPDAGHVDHNTGLWESNDPFARGGVGTLSGASAEIW</sequence>
<dbReference type="Proteomes" id="UP001172684">
    <property type="component" value="Unassembled WGS sequence"/>
</dbReference>
<feature type="compositionally biased region" description="Polar residues" evidence="1">
    <location>
        <begin position="65"/>
        <end position="75"/>
    </location>
</feature>
<evidence type="ECO:0000256" key="1">
    <source>
        <dbReference type="SAM" id="MobiDB-lite"/>
    </source>
</evidence>
<protein>
    <submittedName>
        <fullName evidence="2">Uncharacterized protein</fullName>
    </submittedName>
</protein>
<comment type="caution">
    <text evidence="2">The sequence shown here is derived from an EMBL/GenBank/DDBJ whole genome shotgun (WGS) entry which is preliminary data.</text>
</comment>
<proteinExistence type="predicted"/>
<feature type="compositionally biased region" description="Polar residues" evidence="1">
    <location>
        <begin position="1"/>
        <end position="11"/>
    </location>
</feature>
<gene>
    <name evidence="2" type="ORF">H2201_006158</name>
</gene>
<feature type="compositionally biased region" description="Basic and acidic residues" evidence="1">
    <location>
        <begin position="47"/>
        <end position="59"/>
    </location>
</feature>
<feature type="compositionally biased region" description="Polar residues" evidence="1">
    <location>
        <begin position="97"/>
        <end position="106"/>
    </location>
</feature>
<feature type="region of interest" description="Disordered" evidence="1">
    <location>
        <begin position="322"/>
        <end position="347"/>
    </location>
</feature>
<feature type="region of interest" description="Disordered" evidence="1">
    <location>
        <begin position="44"/>
        <end position="119"/>
    </location>
</feature>